<gene>
    <name evidence="2" type="ORF">E0H73_45400</name>
</gene>
<accession>A0A4V2M6R3</accession>
<dbReference type="Gene3D" id="3.40.50.150">
    <property type="entry name" value="Vaccinia Virus protein VP39"/>
    <property type="match status" value="1"/>
</dbReference>
<protein>
    <submittedName>
        <fullName evidence="2">Uncharacterized protein</fullName>
    </submittedName>
</protein>
<organism evidence="2 3">
    <name type="scientific">Kribbella pittospori</name>
    <dbReference type="NCBI Taxonomy" id="722689"/>
    <lineage>
        <taxon>Bacteria</taxon>
        <taxon>Bacillati</taxon>
        <taxon>Actinomycetota</taxon>
        <taxon>Actinomycetes</taxon>
        <taxon>Propionibacteriales</taxon>
        <taxon>Kribbellaceae</taxon>
        <taxon>Kribbella</taxon>
    </lineage>
</organism>
<name>A0A4V2M6R3_9ACTN</name>
<feature type="compositionally biased region" description="Basic residues" evidence="1">
    <location>
        <begin position="47"/>
        <end position="57"/>
    </location>
</feature>
<evidence type="ECO:0000256" key="1">
    <source>
        <dbReference type="SAM" id="MobiDB-lite"/>
    </source>
</evidence>
<reference evidence="2 3" key="1">
    <citation type="submission" date="2019-02" db="EMBL/GenBank/DDBJ databases">
        <title>Kribbella capetownensis sp. nov. and Kribbella speibonae sp. nov., isolated from soil.</title>
        <authorList>
            <person name="Curtis S.M."/>
            <person name="Norton I."/>
            <person name="Everest G.J."/>
            <person name="Meyers P.R."/>
        </authorList>
    </citation>
    <scope>NUCLEOTIDE SEQUENCE [LARGE SCALE GENOMIC DNA]</scope>
    <source>
        <strain evidence="2 3">NRRL B-24813</strain>
    </source>
</reference>
<keyword evidence="3" id="KW-1185">Reference proteome</keyword>
<sequence>MVRTGSDEPGRTMSISAPRLHARLLHQARIEQGMRVLEVGPAAVSRGVHRALKRRRPQAATSHSSRILP</sequence>
<proteinExistence type="predicted"/>
<comment type="caution">
    <text evidence="2">The sequence shown here is derived from an EMBL/GenBank/DDBJ whole genome shotgun (WGS) entry which is preliminary data.</text>
</comment>
<evidence type="ECO:0000313" key="2">
    <source>
        <dbReference type="EMBL" id="TCC44782.1"/>
    </source>
</evidence>
<dbReference type="AlphaFoldDB" id="A0A4V2M6R3"/>
<dbReference type="EMBL" id="SJKB01000043">
    <property type="protein sequence ID" value="TCC44782.1"/>
    <property type="molecule type" value="Genomic_DNA"/>
</dbReference>
<feature type="region of interest" description="Disordered" evidence="1">
    <location>
        <begin position="47"/>
        <end position="69"/>
    </location>
</feature>
<dbReference type="InterPro" id="IPR029063">
    <property type="entry name" value="SAM-dependent_MTases_sf"/>
</dbReference>
<dbReference type="Proteomes" id="UP000291144">
    <property type="component" value="Unassembled WGS sequence"/>
</dbReference>
<evidence type="ECO:0000313" key="3">
    <source>
        <dbReference type="Proteomes" id="UP000291144"/>
    </source>
</evidence>
<feature type="compositionally biased region" description="Polar residues" evidence="1">
    <location>
        <begin position="59"/>
        <end position="69"/>
    </location>
</feature>